<dbReference type="OrthoDB" id="5804959at2759"/>
<keyword evidence="4 5" id="KW-1015">Disulfide bond</keyword>
<organism evidence="7 8">
    <name type="scientific">Alectura lathami</name>
    <name type="common">Australian brush turkey</name>
    <dbReference type="NCBI Taxonomy" id="81907"/>
    <lineage>
        <taxon>Eukaryota</taxon>
        <taxon>Metazoa</taxon>
        <taxon>Chordata</taxon>
        <taxon>Craniata</taxon>
        <taxon>Vertebrata</taxon>
        <taxon>Euteleostomi</taxon>
        <taxon>Archelosauria</taxon>
        <taxon>Archosauria</taxon>
        <taxon>Dinosauria</taxon>
        <taxon>Saurischia</taxon>
        <taxon>Theropoda</taxon>
        <taxon>Coelurosauria</taxon>
        <taxon>Aves</taxon>
        <taxon>Neognathae</taxon>
        <taxon>Galloanserae</taxon>
        <taxon>Galliformes</taxon>
        <taxon>Megapodiidae</taxon>
        <taxon>Alectura</taxon>
    </lineage>
</organism>
<dbReference type="CDD" id="cd00033">
    <property type="entry name" value="CCP"/>
    <property type="match status" value="1"/>
</dbReference>
<comment type="caution">
    <text evidence="7">The sequence shown here is derived from an EMBL/GenBank/DDBJ whole genome shotgun (WGS) entry which is preliminary data.</text>
</comment>
<sequence length="83" mass="8983">GALYPSLPATGCKRPEIKHGRVTGPETVYSLEATAVFECDFSYALKGSQESQCQFGGTWNPPVPICEKSKCKRGGGRWVTSET</sequence>
<keyword evidence="3" id="KW-0677">Repeat</keyword>
<evidence type="ECO:0000256" key="4">
    <source>
        <dbReference type="ARBA" id="ARBA00023157"/>
    </source>
</evidence>
<keyword evidence="2" id="KW-0732">Signal</keyword>
<dbReference type="AlphaFoldDB" id="A0A7L0WZ31"/>
<dbReference type="EMBL" id="VXAV01035882">
    <property type="protein sequence ID" value="NXL96207.1"/>
    <property type="molecule type" value="Genomic_DNA"/>
</dbReference>
<dbReference type="InterPro" id="IPR035976">
    <property type="entry name" value="Sushi/SCR/CCP_sf"/>
</dbReference>
<dbReference type="FunFam" id="2.10.70.10:FF:000014">
    <property type="entry name" value="Membrane cofactor protein"/>
    <property type="match status" value="1"/>
</dbReference>
<feature type="non-terminal residue" evidence="7">
    <location>
        <position position="1"/>
    </location>
</feature>
<dbReference type="Proteomes" id="UP000562322">
    <property type="component" value="Unassembled WGS sequence"/>
</dbReference>
<keyword evidence="8" id="KW-1185">Reference proteome</keyword>
<accession>A0A7L0WZ31</accession>
<dbReference type="SMART" id="SM00032">
    <property type="entry name" value="CCP"/>
    <property type="match status" value="1"/>
</dbReference>
<feature type="domain" description="Sushi" evidence="6">
    <location>
        <begin position="10"/>
        <end position="68"/>
    </location>
</feature>
<gene>
    <name evidence="7" type="primary">Cr2_2</name>
    <name evidence="7" type="ORF">ALELAT_R15053</name>
</gene>
<evidence type="ECO:0000256" key="1">
    <source>
        <dbReference type="ARBA" id="ARBA00022659"/>
    </source>
</evidence>
<comment type="caution">
    <text evidence="5">Lacks conserved residue(s) required for the propagation of feature annotation.</text>
</comment>
<dbReference type="Pfam" id="PF00084">
    <property type="entry name" value="Sushi"/>
    <property type="match status" value="1"/>
</dbReference>
<evidence type="ECO:0000259" key="6">
    <source>
        <dbReference type="PROSITE" id="PS50923"/>
    </source>
</evidence>
<protein>
    <submittedName>
        <fullName evidence="7">CR2 protein</fullName>
    </submittedName>
</protein>
<reference evidence="7 8" key="1">
    <citation type="submission" date="2019-09" db="EMBL/GenBank/DDBJ databases">
        <title>Bird 10,000 Genomes (B10K) Project - Family phase.</title>
        <authorList>
            <person name="Zhang G."/>
        </authorList>
    </citation>
    <scope>NUCLEOTIDE SEQUENCE [LARGE SCALE GENOMIC DNA]</scope>
    <source>
        <strain evidence="7">B10K-DU-001-39</strain>
        <tissue evidence="7">Muscle</tissue>
    </source>
</reference>
<evidence type="ECO:0000313" key="7">
    <source>
        <dbReference type="EMBL" id="NXL96207.1"/>
    </source>
</evidence>
<evidence type="ECO:0000256" key="3">
    <source>
        <dbReference type="ARBA" id="ARBA00022737"/>
    </source>
</evidence>
<feature type="non-terminal residue" evidence="7">
    <location>
        <position position="83"/>
    </location>
</feature>
<evidence type="ECO:0000256" key="2">
    <source>
        <dbReference type="ARBA" id="ARBA00022729"/>
    </source>
</evidence>
<dbReference type="SUPFAM" id="SSF57535">
    <property type="entry name" value="Complement control module/SCR domain"/>
    <property type="match status" value="1"/>
</dbReference>
<proteinExistence type="predicted"/>
<dbReference type="PROSITE" id="PS50923">
    <property type="entry name" value="SUSHI"/>
    <property type="match status" value="1"/>
</dbReference>
<dbReference type="InterPro" id="IPR000436">
    <property type="entry name" value="Sushi_SCR_CCP_dom"/>
</dbReference>
<keyword evidence="1 5" id="KW-0768">Sushi</keyword>
<evidence type="ECO:0000313" key="8">
    <source>
        <dbReference type="Proteomes" id="UP000562322"/>
    </source>
</evidence>
<dbReference type="Gene3D" id="2.10.70.10">
    <property type="entry name" value="Complement Module, domain 1"/>
    <property type="match status" value="1"/>
</dbReference>
<name>A0A7L0WZ31_ALELA</name>
<evidence type="ECO:0000256" key="5">
    <source>
        <dbReference type="PROSITE-ProRule" id="PRU00302"/>
    </source>
</evidence>
<feature type="disulfide bond" evidence="5">
    <location>
        <begin position="39"/>
        <end position="66"/>
    </location>
</feature>